<dbReference type="Pfam" id="PF20713">
    <property type="entry name" value="DUF6826"/>
    <property type="match status" value="1"/>
</dbReference>
<proteinExistence type="predicted"/>
<comment type="caution">
    <text evidence="2">The sequence shown here is derived from an EMBL/GenBank/DDBJ whole genome shotgun (WGS) entry which is preliminary data.</text>
</comment>
<name>A0A9N9JNN9_9GLOM</name>
<feature type="non-terminal residue" evidence="2">
    <location>
        <position position="153"/>
    </location>
</feature>
<dbReference type="Proteomes" id="UP000789396">
    <property type="component" value="Unassembled WGS sequence"/>
</dbReference>
<dbReference type="AlphaFoldDB" id="A0A9N9JNN9"/>
<evidence type="ECO:0000313" key="2">
    <source>
        <dbReference type="EMBL" id="CAG8789164.1"/>
    </source>
</evidence>
<sequence length="153" mass="17725">RLEAIWKKRDALKDATNTILVQDDSRGADEGPSKKRRIDVEIGETSLERQQELPHSITRSEVYKRANIQNIKSDEILSLPGEPLPERLQNYLAKKRKPNKNLKEEDIQNRALISSKVRTVLEIKRRKCMSSLTDEDKGQLLDYIYAMVQQQPL</sequence>
<accession>A0A9N9JNN9</accession>
<evidence type="ECO:0000313" key="3">
    <source>
        <dbReference type="Proteomes" id="UP000789396"/>
    </source>
</evidence>
<dbReference type="InterPro" id="IPR049229">
    <property type="entry name" value="DUF6826"/>
</dbReference>
<keyword evidence="3" id="KW-1185">Reference proteome</keyword>
<dbReference type="EMBL" id="CAJVPZ010059525">
    <property type="protein sequence ID" value="CAG8789164.1"/>
    <property type="molecule type" value="Genomic_DNA"/>
</dbReference>
<dbReference type="OrthoDB" id="2444529at2759"/>
<gene>
    <name evidence="2" type="ORF">RFULGI_LOCUS16573</name>
</gene>
<evidence type="ECO:0000259" key="1">
    <source>
        <dbReference type="Pfam" id="PF20713"/>
    </source>
</evidence>
<organism evidence="2 3">
    <name type="scientific">Racocetra fulgida</name>
    <dbReference type="NCBI Taxonomy" id="60492"/>
    <lineage>
        <taxon>Eukaryota</taxon>
        <taxon>Fungi</taxon>
        <taxon>Fungi incertae sedis</taxon>
        <taxon>Mucoromycota</taxon>
        <taxon>Glomeromycotina</taxon>
        <taxon>Glomeromycetes</taxon>
        <taxon>Diversisporales</taxon>
        <taxon>Gigasporaceae</taxon>
        <taxon>Racocetra</taxon>
    </lineage>
</organism>
<feature type="domain" description="DUF6826" evidence="1">
    <location>
        <begin position="94"/>
        <end position="153"/>
    </location>
</feature>
<reference evidence="2" key="1">
    <citation type="submission" date="2021-06" db="EMBL/GenBank/DDBJ databases">
        <authorList>
            <person name="Kallberg Y."/>
            <person name="Tangrot J."/>
            <person name="Rosling A."/>
        </authorList>
    </citation>
    <scope>NUCLEOTIDE SEQUENCE</scope>
    <source>
        <strain evidence="2">IN212</strain>
    </source>
</reference>
<protein>
    <submittedName>
        <fullName evidence="2">8650_t:CDS:1</fullName>
    </submittedName>
</protein>
<feature type="non-terminal residue" evidence="2">
    <location>
        <position position="1"/>
    </location>
</feature>